<accession>A0A1Y2HTC0</accession>
<dbReference type="AlphaFoldDB" id="A0A1Y2HTC0"/>
<gene>
    <name evidence="1" type="ORF">BCR44DRAFT_1027451</name>
</gene>
<reference evidence="1 2" key="1">
    <citation type="submission" date="2016-07" db="EMBL/GenBank/DDBJ databases">
        <title>Pervasive Adenine N6-methylation of Active Genes in Fungi.</title>
        <authorList>
            <consortium name="DOE Joint Genome Institute"/>
            <person name="Mondo S.J."/>
            <person name="Dannebaum R.O."/>
            <person name="Kuo R.C."/>
            <person name="Labutti K."/>
            <person name="Haridas S."/>
            <person name="Kuo A."/>
            <person name="Salamov A."/>
            <person name="Ahrendt S.R."/>
            <person name="Lipzen A."/>
            <person name="Sullivan W."/>
            <person name="Andreopoulos W.B."/>
            <person name="Clum A."/>
            <person name="Lindquist E."/>
            <person name="Daum C."/>
            <person name="Ramamoorthy G.K."/>
            <person name="Gryganskyi A."/>
            <person name="Culley D."/>
            <person name="Magnuson J.K."/>
            <person name="James T.Y."/>
            <person name="O'Malley M.A."/>
            <person name="Stajich J.E."/>
            <person name="Spatafora J.W."/>
            <person name="Visel A."/>
            <person name="Grigoriev I.V."/>
        </authorList>
    </citation>
    <scope>NUCLEOTIDE SEQUENCE [LARGE SCALE GENOMIC DNA]</scope>
    <source>
        <strain evidence="1 2">PL171</strain>
    </source>
</reference>
<dbReference type="EMBL" id="MCFL01000011">
    <property type="protein sequence ID" value="ORZ37866.1"/>
    <property type="molecule type" value="Genomic_DNA"/>
</dbReference>
<keyword evidence="2" id="KW-1185">Reference proteome</keyword>
<organism evidence="1 2">
    <name type="scientific">Catenaria anguillulae PL171</name>
    <dbReference type="NCBI Taxonomy" id="765915"/>
    <lineage>
        <taxon>Eukaryota</taxon>
        <taxon>Fungi</taxon>
        <taxon>Fungi incertae sedis</taxon>
        <taxon>Blastocladiomycota</taxon>
        <taxon>Blastocladiomycetes</taxon>
        <taxon>Blastocladiales</taxon>
        <taxon>Catenariaceae</taxon>
        <taxon>Catenaria</taxon>
    </lineage>
</organism>
<evidence type="ECO:0000313" key="2">
    <source>
        <dbReference type="Proteomes" id="UP000193411"/>
    </source>
</evidence>
<name>A0A1Y2HTC0_9FUNG</name>
<dbReference type="Proteomes" id="UP000193411">
    <property type="component" value="Unassembled WGS sequence"/>
</dbReference>
<protein>
    <submittedName>
        <fullName evidence="1">Uncharacterized protein</fullName>
    </submittedName>
</protein>
<proteinExistence type="predicted"/>
<comment type="caution">
    <text evidence="1">The sequence shown here is derived from an EMBL/GenBank/DDBJ whole genome shotgun (WGS) entry which is preliminary data.</text>
</comment>
<evidence type="ECO:0000313" key="1">
    <source>
        <dbReference type="EMBL" id="ORZ37866.1"/>
    </source>
</evidence>
<sequence>MRRDGVMGRGPADCRWSISRLTCENVALGTRAEKVPTLKCAGEAFTHCFSSCVSCCIGACETVPGRKGRAHRVDLNASTGPGNASAAEGRVHFENQRISWKETCRRLQLIRPVEAPRSRRDEAV</sequence>